<dbReference type="Proteomes" id="UP000007100">
    <property type="component" value="Plasmid pACMV4"/>
</dbReference>
<geneLocation type="plasmid" evidence="1 2">
    <name>pACMV4</name>
</geneLocation>
<dbReference type="HOGENOM" id="CLU_2875456_0_0_5"/>
<protein>
    <submittedName>
        <fullName evidence="1">Uncharacterized protein</fullName>
    </submittedName>
</protein>
<dbReference type="EMBL" id="AP012039">
    <property type="protein sequence ID" value="BAJ83214.1"/>
    <property type="molecule type" value="Genomic_DNA"/>
</dbReference>
<gene>
    <name evidence="1" type="ordered locus">ACMV_P4_00040</name>
</gene>
<keyword evidence="2" id="KW-1185">Reference proteome</keyword>
<dbReference type="KEGG" id="amv:ACMV_P4_00040"/>
<sequence length="63" mass="7371">MRYTDTIMSRCEALNLFPGRGIACDDIRVGLRINSFRKLHGDCLYRWCRPRGDPRNISWRAGL</sequence>
<name>F0J7Z7_ACIMA</name>
<reference evidence="1 2" key="1">
    <citation type="submission" date="2010-12" db="EMBL/GenBank/DDBJ databases">
        <title>Whole genome sequence of Acidiphilium multivorum AIU301.</title>
        <authorList>
            <person name="Narita-Yamada S."/>
            <person name="Nakamura S."/>
            <person name="Ito N."/>
            <person name="Takarada H."/>
            <person name="Katano Y."/>
            <person name="Nakazawa H."/>
            <person name="Hosoyama A."/>
            <person name="Yamada R."/>
            <person name="Fujita N."/>
        </authorList>
    </citation>
    <scope>NUCLEOTIDE SEQUENCE [LARGE SCALE GENOMIC DNA]</scope>
    <source>
        <strain evidence="2">DSM 11245 / JCM 8867 / AIU301</strain>
        <plasmid evidence="1 2">pACMV4</plasmid>
    </source>
</reference>
<accession>F0J7Z7</accession>
<evidence type="ECO:0000313" key="2">
    <source>
        <dbReference type="Proteomes" id="UP000007100"/>
    </source>
</evidence>
<proteinExistence type="predicted"/>
<keyword evidence="1" id="KW-0614">Plasmid</keyword>
<dbReference type="AlphaFoldDB" id="F0J7Z7"/>
<evidence type="ECO:0000313" key="1">
    <source>
        <dbReference type="EMBL" id="BAJ83214.1"/>
    </source>
</evidence>
<organism evidence="1 2">
    <name type="scientific">Acidiphilium multivorum (strain DSM 11245 / JCM 8867 / NBRC 100883 / AIU 301)</name>
    <dbReference type="NCBI Taxonomy" id="926570"/>
    <lineage>
        <taxon>Bacteria</taxon>
        <taxon>Pseudomonadati</taxon>
        <taxon>Pseudomonadota</taxon>
        <taxon>Alphaproteobacteria</taxon>
        <taxon>Acetobacterales</taxon>
        <taxon>Acidocellaceae</taxon>
        <taxon>Acidiphilium</taxon>
    </lineage>
</organism>